<dbReference type="Pfam" id="PF07452">
    <property type="entry name" value="CHRD"/>
    <property type="match status" value="1"/>
</dbReference>
<protein>
    <recommendedName>
        <fullName evidence="2">CHRD domain-containing protein</fullName>
    </recommendedName>
</protein>
<evidence type="ECO:0000256" key="1">
    <source>
        <dbReference type="ARBA" id="ARBA00010457"/>
    </source>
</evidence>
<dbReference type="InterPro" id="IPR010895">
    <property type="entry name" value="CHRD"/>
</dbReference>
<name>A0A1M5CXS4_SALEC</name>
<gene>
    <name evidence="3" type="ORF">SAMN05444483_101718</name>
</gene>
<feature type="domain" description="CHRD" evidence="2">
    <location>
        <begin position="42"/>
        <end position="132"/>
    </location>
</feature>
<evidence type="ECO:0000313" key="3">
    <source>
        <dbReference type="EMBL" id="SHF59538.1"/>
    </source>
</evidence>
<comment type="similarity">
    <text evidence="1">Belongs to the Cu-Zn superoxide dismutase family.</text>
</comment>
<dbReference type="GO" id="GO:0046872">
    <property type="term" value="F:metal ion binding"/>
    <property type="evidence" value="ECO:0007669"/>
    <property type="project" value="InterPro"/>
</dbReference>
<evidence type="ECO:0000259" key="2">
    <source>
        <dbReference type="Pfam" id="PF07452"/>
    </source>
</evidence>
<dbReference type="EMBL" id="FQVT01000001">
    <property type="protein sequence ID" value="SHF59538.1"/>
    <property type="molecule type" value="Genomic_DNA"/>
</dbReference>
<dbReference type="STRING" id="1073325.SAMN05444483_101718"/>
<evidence type="ECO:0000313" key="4">
    <source>
        <dbReference type="Proteomes" id="UP000183945"/>
    </source>
</evidence>
<dbReference type="InterPro" id="IPR036423">
    <property type="entry name" value="SOD-like_Cu/Zn_dom_sf"/>
</dbReference>
<dbReference type="Proteomes" id="UP000183945">
    <property type="component" value="Unassembled WGS sequence"/>
</dbReference>
<sequence>MKKIVLGLAVVAGLASCSDDDDVTTPPPFEGESKEYTLNELGDSGVTGTVTFNENEDGTTTVDFDLDGTEEGSVHPAHIHMGNAAEGGDIVVTFNPITDGVSTTDVTALDGEDGETITYEELVTYDGYINVHLSSDELETVVAQTDIGANELTGESVAYDLASIGESGVSGTATFQERENGETLVTLALEGTEDGDEHPAHIHMGAVADAPGAIAVTLSSVDGATGVSMTNVAKLDDTEEEEGAAINYEELTDFDGYINVHESADNLETLEAQGNIGINASEE</sequence>
<dbReference type="Gene3D" id="2.60.40.200">
    <property type="entry name" value="Superoxide dismutase, copper/zinc binding domain"/>
    <property type="match status" value="2"/>
</dbReference>
<dbReference type="RefSeq" id="WP_072876704.1">
    <property type="nucleotide sequence ID" value="NZ_FQVT01000001.1"/>
</dbReference>
<dbReference type="OrthoDB" id="1451403at2"/>
<reference evidence="4" key="1">
    <citation type="submission" date="2016-11" db="EMBL/GenBank/DDBJ databases">
        <authorList>
            <person name="Varghese N."/>
            <person name="Submissions S."/>
        </authorList>
    </citation>
    <scope>NUCLEOTIDE SEQUENCE [LARGE SCALE GENOMIC DNA]</scope>
    <source>
        <strain evidence="4">DSM 24579</strain>
    </source>
</reference>
<organism evidence="3 4">
    <name type="scientific">Salegentibacter echinorum</name>
    <dbReference type="NCBI Taxonomy" id="1073325"/>
    <lineage>
        <taxon>Bacteria</taxon>
        <taxon>Pseudomonadati</taxon>
        <taxon>Bacteroidota</taxon>
        <taxon>Flavobacteriia</taxon>
        <taxon>Flavobacteriales</taxon>
        <taxon>Flavobacteriaceae</taxon>
        <taxon>Salegentibacter</taxon>
    </lineage>
</organism>
<keyword evidence="4" id="KW-1185">Reference proteome</keyword>
<dbReference type="GO" id="GO:0006801">
    <property type="term" value="P:superoxide metabolic process"/>
    <property type="evidence" value="ECO:0007669"/>
    <property type="project" value="InterPro"/>
</dbReference>
<accession>A0A1M5CXS4</accession>
<dbReference type="AlphaFoldDB" id="A0A1M5CXS4"/>
<proteinExistence type="inferred from homology"/>
<dbReference type="PROSITE" id="PS51257">
    <property type="entry name" value="PROKAR_LIPOPROTEIN"/>
    <property type="match status" value="1"/>
</dbReference>
<dbReference type="SUPFAM" id="SSF49329">
    <property type="entry name" value="Cu,Zn superoxide dismutase-like"/>
    <property type="match status" value="2"/>
</dbReference>